<protein>
    <submittedName>
        <fullName evidence="1">Uncharacterized protein</fullName>
    </submittedName>
</protein>
<dbReference type="AlphaFoldDB" id="A0A7G9RJE5"/>
<evidence type="ECO:0000313" key="1">
    <source>
        <dbReference type="EMBL" id="QNN55720.1"/>
    </source>
</evidence>
<organism evidence="1 2">
    <name type="scientific">Diaphorobacter ruginosibacter</name>
    <dbReference type="NCBI Taxonomy" id="1715720"/>
    <lineage>
        <taxon>Bacteria</taxon>
        <taxon>Pseudomonadati</taxon>
        <taxon>Pseudomonadota</taxon>
        <taxon>Betaproteobacteria</taxon>
        <taxon>Burkholderiales</taxon>
        <taxon>Comamonadaceae</taxon>
        <taxon>Diaphorobacter</taxon>
    </lineage>
</organism>
<keyword evidence="2" id="KW-1185">Reference proteome</keyword>
<dbReference type="Proteomes" id="UP000515811">
    <property type="component" value="Chromosome"/>
</dbReference>
<accession>A0A7G9RJE5</accession>
<dbReference type="KEGG" id="drg:H9K76_13905"/>
<proteinExistence type="predicted"/>
<gene>
    <name evidence="1" type="ORF">H9K76_13905</name>
</gene>
<sequence>MKIEHINHACTTLLPQQRRVGVGQVTQRAHFGVSPPKIRAEFCDHLEAFESIREIAAELGVGLGFREKLLIPTNIAGLQRLAIHT</sequence>
<dbReference type="RefSeq" id="WP_187595993.1">
    <property type="nucleotide sequence ID" value="NZ_CP060714.1"/>
</dbReference>
<dbReference type="EMBL" id="CP060714">
    <property type="protein sequence ID" value="QNN55720.1"/>
    <property type="molecule type" value="Genomic_DNA"/>
</dbReference>
<evidence type="ECO:0000313" key="2">
    <source>
        <dbReference type="Proteomes" id="UP000515811"/>
    </source>
</evidence>
<name>A0A7G9RJE5_9BURK</name>
<reference evidence="1 2" key="1">
    <citation type="submission" date="2020-08" db="EMBL/GenBank/DDBJ databases">
        <title>Genome sequence of Diaphorobacter ruginosibacter DSM 27467T.</title>
        <authorList>
            <person name="Hyun D.-W."/>
            <person name="Bae J.-W."/>
        </authorList>
    </citation>
    <scope>NUCLEOTIDE SEQUENCE [LARGE SCALE GENOMIC DNA]</scope>
    <source>
        <strain evidence="1 2">DSM 27467</strain>
    </source>
</reference>